<keyword evidence="5" id="KW-1185">Reference proteome</keyword>
<proteinExistence type="predicted"/>
<evidence type="ECO:0000259" key="3">
    <source>
        <dbReference type="Pfam" id="PF13505"/>
    </source>
</evidence>
<sequence>MKKVLVAALALSAAASYADTGSFEGFYVGGGVSSVRNTWDDNKWSPVEVFGGYKLSPWVGGEIRVGASSGGDSKITNYESIYYRTESSNSVGKTYLLVGYTHADVEAQTGNFNFNGFSYGAGVGFVISEKFNLNLEYKVLANAKGTWYPDKFSRVDDLDIKLSSVSATVDYRF</sequence>
<name>A0ABQ3B458_9GAMM</name>
<feature type="domain" description="Outer membrane protein beta-barrel" evidence="3">
    <location>
        <begin position="6"/>
        <end position="173"/>
    </location>
</feature>
<dbReference type="InterPro" id="IPR011250">
    <property type="entry name" value="OMP/PagP_B-barrel"/>
</dbReference>
<evidence type="ECO:0000256" key="1">
    <source>
        <dbReference type="ARBA" id="ARBA00022729"/>
    </source>
</evidence>
<evidence type="ECO:0000313" key="4">
    <source>
        <dbReference type="EMBL" id="GGY78882.1"/>
    </source>
</evidence>
<dbReference type="Pfam" id="PF13505">
    <property type="entry name" value="OMP_b-brl"/>
    <property type="match status" value="1"/>
</dbReference>
<dbReference type="InterPro" id="IPR027385">
    <property type="entry name" value="Beta-barrel_OMP"/>
</dbReference>
<accession>A0ABQ3B458</accession>
<gene>
    <name evidence="4" type="ORF">GCM10011613_24560</name>
</gene>
<feature type="chain" id="PRO_5047124599" description="Outer membrane protein beta-barrel domain-containing protein" evidence="2">
    <location>
        <begin position="19"/>
        <end position="173"/>
    </location>
</feature>
<reference evidence="5" key="1">
    <citation type="journal article" date="2019" name="Int. J. Syst. Evol. Microbiol.">
        <title>The Global Catalogue of Microorganisms (GCM) 10K type strain sequencing project: providing services to taxonomists for standard genome sequencing and annotation.</title>
        <authorList>
            <consortium name="The Broad Institute Genomics Platform"/>
            <consortium name="The Broad Institute Genome Sequencing Center for Infectious Disease"/>
            <person name="Wu L."/>
            <person name="Ma J."/>
        </authorList>
    </citation>
    <scope>NUCLEOTIDE SEQUENCE [LARGE SCALE GENOMIC DNA]</scope>
    <source>
        <strain evidence="5">KCTC 32239</strain>
    </source>
</reference>
<dbReference type="EMBL" id="BMYZ01000002">
    <property type="protein sequence ID" value="GGY78882.1"/>
    <property type="molecule type" value="Genomic_DNA"/>
</dbReference>
<protein>
    <recommendedName>
        <fullName evidence="3">Outer membrane protein beta-barrel domain-containing protein</fullName>
    </recommendedName>
</protein>
<feature type="signal peptide" evidence="2">
    <location>
        <begin position="1"/>
        <end position="18"/>
    </location>
</feature>
<comment type="caution">
    <text evidence="4">The sequence shown here is derived from an EMBL/GenBank/DDBJ whole genome shotgun (WGS) entry which is preliminary data.</text>
</comment>
<dbReference type="SUPFAM" id="SSF56925">
    <property type="entry name" value="OMPA-like"/>
    <property type="match status" value="1"/>
</dbReference>
<dbReference type="Proteomes" id="UP000619761">
    <property type="component" value="Unassembled WGS sequence"/>
</dbReference>
<dbReference type="RefSeq" id="WP_189419020.1">
    <property type="nucleotide sequence ID" value="NZ_BMYZ01000002.1"/>
</dbReference>
<organism evidence="4 5">
    <name type="scientific">Cellvibrio zantedeschiae</name>
    <dbReference type="NCBI Taxonomy" id="1237077"/>
    <lineage>
        <taxon>Bacteria</taxon>
        <taxon>Pseudomonadati</taxon>
        <taxon>Pseudomonadota</taxon>
        <taxon>Gammaproteobacteria</taxon>
        <taxon>Cellvibrionales</taxon>
        <taxon>Cellvibrionaceae</taxon>
        <taxon>Cellvibrio</taxon>
    </lineage>
</organism>
<dbReference type="Gene3D" id="2.40.160.20">
    <property type="match status" value="1"/>
</dbReference>
<evidence type="ECO:0000313" key="5">
    <source>
        <dbReference type="Proteomes" id="UP000619761"/>
    </source>
</evidence>
<evidence type="ECO:0000256" key="2">
    <source>
        <dbReference type="SAM" id="SignalP"/>
    </source>
</evidence>
<keyword evidence="1 2" id="KW-0732">Signal</keyword>